<comment type="caution">
    <text evidence="2">The sequence shown here is derived from an EMBL/GenBank/DDBJ whole genome shotgun (WGS) entry which is preliminary data.</text>
</comment>
<dbReference type="AlphaFoldDB" id="A0A367F7G0"/>
<reference evidence="2 3" key="1">
    <citation type="submission" date="2018-06" db="EMBL/GenBank/DDBJ databases">
        <title>Streptomyces reniochalinae sp. nov. and Streptomyces diacarnus sp. nov. from marine sponges.</title>
        <authorList>
            <person name="Li L."/>
        </authorList>
    </citation>
    <scope>NUCLEOTIDE SEQUENCE [LARGE SCALE GENOMIC DNA]</scope>
    <source>
        <strain evidence="2 3">LHW51701</strain>
    </source>
</reference>
<evidence type="ECO:0000313" key="3">
    <source>
        <dbReference type="Proteomes" id="UP000252914"/>
    </source>
</evidence>
<gene>
    <name evidence="2" type="ORF">DTL70_06780</name>
</gene>
<keyword evidence="3" id="KW-1185">Reference proteome</keyword>
<accession>A0A367F7G0</accession>
<evidence type="ECO:0000256" key="1">
    <source>
        <dbReference type="SAM" id="Phobius"/>
    </source>
</evidence>
<evidence type="ECO:0000313" key="2">
    <source>
        <dbReference type="EMBL" id="RCG26296.1"/>
    </source>
</evidence>
<name>A0A367F7G0_9ACTN</name>
<protein>
    <submittedName>
        <fullName evidence="2">Uncharacterized protein</fullName>
    </submittedName>
</protein>
<dbReference type="EMBL" id="QOIN01000034">
    <property type="protein sequence ID" value="RCG26296.1"/>
    <property type="molecule type" value="Genomic_DNA"/>
</dbReference>
<dbReference type="Proteomes" id="UP000252914">
    <property type="component" value="Unassembled WGS sequence"/>
</dbReference>
<keyword evidence="1" id="KW-1133">Transmembrane helix</keyword>
<sequence length="175" mass="19011">MDSGTAAVIGAAIGAIGGLSGGWLSALEQRNQRKEERRRWRDETRRDAYVADISATKRLAAAQWKLADCLWTEESTPEEWQVGFVADHEAWTEFSAAAAAVAVAGPASAAEAAHDLRTAMVEIQRAMMAWVAAAREVGHGRLDEFNQRFKAAAVAKRQPDLDFQIAARAALNTEC</sequence>
<proteinExistence type="predicted"/>
<feature type="transmembrane region" description="Helical" evidence="1">
    <location>
        <begin position="6"/>
        <end position="27"/>
    </location>
</feature>
<keyword evidence="1" id="KW-0472">Membrane</keyword>
<organism evidence="2 3">
    <name type="scientific">Streptomyces diacarni</name>
    <dbReference type="NCBI Taxonomy" id="2800381"/>
    <lineage>
        <taxon>Bacteria</taxon>
        <taxon>Bacillati</taxon>
        <taxon>Actinomycetota</taxon>
        <taxon>Actinomycetes</taxon>
        <taxon>Kitasatosporales</taxon>
        <taxon>Streptomycetaceae</taxon>
        <taxon>Streptomyces</taxon>
    </lineage>
</organism>
<keyword evidence="1" id="KW-0812">Transmembrane</keyword>
<dbReference type="RefSeq" id="WP_114020948.1">
    <property type="nucleotide sequence ID" value="NZ_QOIN01000034.1"/>
</dbReference>